<dbReference type="RefSeq" id="WP_171589858.1">
    <property type="nucleotide sequence ID" value="NZ_CP053538.1"/>
</dbReference>
<dbReference type="AlphaFoldDB" id="A0A6M6BD96"/>
<name>A0A6M6BD96_9BACT</name>
<proteinExistence type="predicted"/>
<dbReference type="EMBL" id="CP053538">
    <property type="protein sequence ID" value="QJX45714.1"/>
    <property type="molecule type" value="Genomic_DNA"/>
</dbReference>
<reference evidence="1 2" key="1">
    <citation type="submission" date="2020-05" db="EMBL/GenBank/DDBJ databases">
        <title>Complete genome sequence of Hymenobacter sp. TS19 in Coasted Sand Dune.</title>
        <authorList>
            <person name="Lee J.-H."/>
            <person name="Jung J.-H."/>
            <person name="Jeong S."/>
            <person name="Zhao L."/>
            <person name="Kim M.-K."/>
            <person name="Seo H.-S."/>
            <person name="Lim S."/>
        </authorList>
    </citation>
    <scope>NUCLEOTIDE SEQUENCE [LARGE SCALE GENOMIC DNA]</scope>
    <source>
        <strain evidence="1 2">TS19</strain>
    </source>
</reference>
<evidence type="ECO:0000313" key="1">
    <source>
        <dbReference type="EMBL" id="QJX45714.1"/>
    </source>
</evidence>
<evidence type="ECO:0000313" key="2">
    <source>
        <dbReference type="Proteomes" id="UP000501623"/>
    </source>
</evidence>
<dbReference type="KEGG" id="hts:HMJ29_01685"/>
<organism evidence="1 2">
    <name type="scientific">Hymenobacter taeanensis</name>
    <dbReference type="NCBI Taxonomy" id="2735321"/>
    <lineage>
        <taxon>Bacteria</taxon>
        <taxon>Pseudomonadati</taxon>
        <taxon>Bacteroidota</taxon>
        <taxon>Cytophagia</taxon>
        <taxon>Cytophagales</taxon>
        <taxon>Hymenobacteraceae</taxon>
        <taxon>Hymenobacter</taxon>
    </lineage>
</organism>
<gene>
    <name evidence="1" type="ORF">HMJ29_01685</name>
</gene>
<keyword evidence="2" id="KW-1185">Reference proteome</keyword>
<sequence length="302" mass="31837">MKRLFLALSIGLLGTIGFNSCNHPEQNPKPQSTLQQAYPVPTILHGATLNGIAVPDGTKTSVENNGKTVRLIYPAGIRFVTSQDYDTDPSANLLDDGGGSTYTCTGACTSGCDVFYVQGSFACSQCSNGSACTGKASLTVEPGGFIDTQAGISFIRDKAQLKELRSKNIQSPNDLFQFKYIQRAMRELNIKVHGVADPTKQIANHPNNYKHVVVNIFGALADYAVPNTYVISESKRLSTLGGSLSAKSTIPSSPSQYFLLADEESGFSCSCSSGGSGCTAESGIGYKKCNSGACVSCSMSVG</sequence>
<protein>
    <submittedName>
        <fullName evidence="1">Uncharacterized protein</fullName>
    </submittedName>
</protein>
<dbReference type="Proteomes" id="UP000501623">
    <property type="component" value="Chromosome"/>
</dbReference>
<accession>A0A6M6BD96</accession>